<dbReference type="PANTHER" id="PTHR30346">
    <property type="entry name" value="TRANSCRIPTIONAL DUAL REGULATOR HCAR-RELATED"/>
    <property type="match status" value="1"/>
</dbReference>
<name>A0A3A1P9D8_9SPHN</name>
<evidence type="ECO:0000256" key="3">
    <source>
        <dbReference type="ARBA" id="ARBA00023125"/>
    </source>
</evidence>
<evidence type="ECO:0000256" key="2">
    <source>
        <dbReference type="ARBA" id="ARBA00023015"/>
    </source>
</evidence>
<evidence type="ECO:0000313" key="7">
    <source>
        <dbReference type="EMBL" id="RIV90337.1"/>
    </source>
</evidence>
<dbReference type="RefSeq" id="WP_119591925.1">
    <property type="nucleotide sequence ID" value="NZ_QXFM01000043.1"/>
</dbReference>
<proteinExistence type="inferred from homology"/>
<sequence length="304" mass="33430">MPTLRQFEYLVALADHGHFGRAAAALHVAQPTLSQQLRQLEERLGAVLVDRRSSGIALTPIGRDVVGKVRAILAEVQDVKRIAARSAERMAGTFRLGVTPTLGPYLLPEVIARLHREYPDMKLHIRDGIPDEQVQHLRNGALDLLLTPLPVAGDDIEIEPLFREPLSVVAPPDHPLAAKVAVQQSELAGERFLSLDPRHHYHRQVRDICDGFGAVVLKDYEGISLDSVRQMVASGIALALLPELYLRSEAGGERSIVRLDVIDWAAYRSIGLIWRRSSPAAEMFRVVAAAIGDAAREAMTRPLG</sequence>
<keyword evidence="5" id="KW-0804">Transcription</keyword>
<dbReference type="Proteomes" id="UP000265366">
    <property type="component" value="Unassembled WGS sequence"/>
</dbReference>
<dbReference type="GO" id="GO:0032993">
    <property type="term" value="C:protein-DNA complex"/>
    <property type="evidence" value="ECO:0007669"/>
    <property type="project" value="TreeGrafter"/>
</dbReference>
<dbReference type="PRINTS" id="PR00039">
    <property type="entry name" value="HTHLYSR"/>
</dbReference>
<gene>
    <name evidence="7" type="ORF">D2V17_04470</name>
</gene>
<dbReference type="GO" id="GO:0003700">
    <property type="term" value="F:DNA-binding transcription factor activity"/>
    <property type="evidence" value="ECO:0007669"/>
    <property type="project" value="InterPro"/>
</dbReference>
<evidence type="ECO:0000259" key="6">
    <source>
        <dbReference type="PROSITE" id="PS50931"/>
    </source>
</evidence>
<comment type="caution">
    <text evidence="7">The sequence shown here is derived from an EMBL/GenBank/DDBJ whole genome shotgun (WGS) entry which is preliminary data.</text>
</comment>
<organism evidence="7 8">
    <name type="scientific">Aurantiacibacter xanthus</name>
    <dbReference type="NCBI Taxonomy" id="1784712"/>
    <lineage>
        <taxon>Bacteria</taxon>
        <taxon>Pseudomonadati</taxon>
        <taxon>Pseudomonadota</taxon>
        <taxon>Alphaproteobacteria</taxon>
        <taxon>Sphingomonadales</taxon>
        <taxon>Erythrobacteraceae</taxon>
        <taxon>Aurantiacibacter</taxon>
    </lineage>
</organism>
<dbReference type="CDD" id="cd08411">
    <property type="entry name" value="PBP2_OxyR"/>
    <property type="match status" value="1"/>
</dbReference>
<dbReference type="InterPro" id="IPR036388">
    <property type="entry name" value="WH-like_DNA-bd_sf"/>
</dbReference>
<accession>A0A3A1P9D8</accession>
<comment type="similarity">
    <text evidence="1">Belongs to the LysR transcriptional regulatory family.</text>
</comment>
<evidence type="ECO:0000256" key="4">
    <source>
        <dbReference type="ARBA" id="ARBA00023159"/>
    </source>
</evidence>
<evidence type="ECO:0000313" key="8">
    <source>
        <dbReference type="Proteomes" id="UP000265366"/>
    </source>
</evidence>
<dbReference type="SUPFAM" id="SSF53850">
    <property type="entry name" value="Periplasmic binding protein-like II"/>
    <property type="match status" value="1"/>
</dbReference>
<dbReference type="InterPro" id="IPR036390">
    <property type="entry name" value="WH_DNA-bd_sf"/>
</dbReference>
<evidence type="ECO:0000256" key="5">
    <source>
        <dbReference type="ARBA" id="ARBA00023163"/>
    </source>
</evidence>
<dbReference type="AlphaFoldDB" id="A0A3A1P9D8"/>
<dbReference type="OrthoDB" id="9775392at2"/>
<keyword evidence="2" id="KW-0805">Transcription regulation</keyword>
<dbReference type="InterPro" id="IPR000847">
    <property type="entry name" value="LysR_HTH_N"/>
</dbReference>
<dbReference type="PANTHER" id="PTHR30346:SF26">
    <property type="entry name" value="HYDROGEN PEROXIDE-INDUCIBLE GENES ACTIVATOR"/>
    <property type="match status" value="1"/>
</dbReference>
<dbReference type="PROSITE" id="PS50931">
    <property type="entry name" value="HTH_LYSR"/>
    <property type="match status" value="1"/>
</dbReference>
<dbReference type="FunFam" id="1.10.10.10:FF:000001">
    <property type="entry name" value="LysR family transcriptional regulator"/>
    <property type="match status" value="1"/>
</dbReference>
<reference evidence="7 8" key="1">
    <citation type="submission" date="2018-08" db="EMBL/GenBank/DDBJ databases">
        <title>Erythrobacter zhengii sp.nov., a bacterium isolated from deep-sea sediment.</title>
        <authorList>
            <person name="Fang C."/>
            <person name="Wu Y.-H."/>
            <person name="Sun C."/>
            <person name="Wang H."/>
            <person name="Cheng H."/>
            <person name="Meng F.-X."/>
            <person name="Wang C.-S."/>
            <person name="Xu X.-W."/>
        </authorList>
    </citation>
    <scope>NUCLEOTIDE SEQUENCE [LARGE SCALE GENOMIC DNA]</scope>
    <source>
        <strain evidence="7 8">CCTCC AB 2015396</strain>
    </source>
</reference>
<keyword evidence="4" id="KW-0010">Activator</keyword>
<feature type="domain" description="HTH lysR-type" evidence="6">
    <location>
        <begin position="2"/>
        <end position="59"/>
    </location>
</feature>
<dbReference type="InterPro" id="IPR005119">
    <property type="entry name" value="LysR_subst-bd"/>
</dbReference>
<evidence type="ECO:0000256" key="1">
    <source>
        <dbReference type="ARBA" id="ARBA00009437"/>
    </source>
</evidence>
<dbReference type="EMBL" id="QXFM01000043">
    <property type="protein sequence ID" value="RIV90337.1"/>
    <property type="molecule type" value="Genomic_DNA"/>
</dbReference>
<keyword evidence="8" id="KW-1185">Reference proteome</keyword>
<dbReference type="SUPFAM" id="SSF46785">
    <property type="entry name" value="Winged helix' DNA-binding domain"/>
    <property type="match status" value="1"/>
</dbReference>
<dbReference type="Pfam" id="PF03466">
    <property type="entry name" value="LysR_substrate"/>
    <property type="match status" value="1"/>
</dbReference>
<dbReference type="Gene3D" id="3.40.190.10">
    <property type="entry name" value="Periplasmic binding protein-like II"/>
    <property type="match status" value="2"/>
</dbReference>
<dbReference type="Gene3D" id="1.10.10.10">
    <property type="entry name" value="Winged helix-like DNA-binding domain superfamily/Winged helix DNA-binding domain"/>
    <property type="match status" value="1"/>
</dbReference>
<dbReference type="Pfam" id="PF00126">
    <property type="entry name" value="HTH_1"/>
    <property type="match status" value="1"/>
</dbReference>
<dbReference type="GO" id="GO:0003677">
    <property type="term" value="F:DNA binding"/>
    <property type="evidence" value="ECO:0007669"/>
    <property type="project" value="UniProtKB-KW"/>
</dbReference>
<protein>
    <submittedName>
        <fullName evidence="7">Hydrogen peroxide-inducible genes activator</fullName>
    </submittedName>
</protein>
<keyword evidence="3" id="KW-0238">DNA-binding</keyword>